<evidence type="ECO:0000259" key="1">
    <source>
        <dbReference type="Pfam" id="PF12706"/>
    </source>
</evidence>
<name>A0A327R9V3_9BACT</name>
<proteinExistence type="predicted"/>
<sequence length="292" mass="33197">MQLTITGYSTALFATWYFIEELGILFDAGDGVMPNLMQKSRKIQHVLLSHPDRDHLTGLLQLNQLNARPGYPVMYYPRDSQSFPALEQFSKQFDAHVSQTVWQPVVPGDIIQVKDDIRVEVFRNEHVPALPGVVKSLSYQVFQVKQKVKPKIAALPPQEIKRIIMEQGKASTTMEVSTKLIGYSGDTPVESFEHWDGTQILIHEATFIESAGDMNVNTHKNKHSTLEQVLRAIKEIKIEQLILGHFSSRYSAEQIDRSIIQLCDRYKIDIPVYRLLPGETVKDILSTTPINQ</sequence>
<comment type="caution">
    <text evidence="2">The sequence shown here is derived from an EMBL/GenBank/DDBJ whole genome shotgun (WGS) entry which is preliminary data.</text>
</comment>
<dbReference type="PANTHER" id="PTHR46504">
    <property type="entry name" value="TRNASE Z TRZ1"/>
    <property type="match status" value="1"/>
</dbReference>
<reference evidence="2 3" key="1">
    <citation type="submission" date="2018-06" db="EMBL/GenBank/DDBJ databases">
        <title>Genomic Encyclopedia of Archaeal and Bacterial Type Strains, Phase II (KMG-II): from individual species to whole genera.</title>
        <authorList>
            <person name="Goeker M."/>
        </authorList>
    </citation>
    <scope>NUCLEOTIDE SEQUENCE [LARGE SCALE GENOMIC DNA]</scope>
    <source>
        <strain evidence="2 3">DSM 23857</strain>
    </source>
</reference>
<dbReference type="Proteomes" id="UP000249547">
    <property type="component" value="Unassembled WGS sequence"/>
</dbReference>
<dbReference type="InterPro" id="IPR001279">
    <property type="entry name" value="Metallo-B-lactamas"/>
</dbReference>
<keyword evidence="3" id="KW-1185">Reference proteome</keyword>
<accession>A0A327R9V3</accession>
<organism evidence="2 3">
    <name type="scientific">Chitinophaga skermanii</name>
    <dbReference type="NCBI Taxonomy" id="331697"/>
    <lineage>
        <taxon>Bacteria</taxon>
        <taxon>Pseudomonadati</taxon>
        <taxon>Bacteroidota</taxon>
        <taxon>Chitinophagia</taxon>
        <taxon>Chitinophagales</taxon>
        <taxon>Chitinophagaceae</taxon>
        <taxon>Chitinophaga</taxon>
    </lineage>
</organism>
<dbReference type="EMBL" id="QLLL01000001">
    <property type="protein sequence ID" value="RAJ10697.1"/>
    <property type="molecule type" value="Genomic_DNA"/>
</dbReference>
<dbReference type="OrthoDB" id="928739at2"/>
<dbReference type="SUPFAM" id="SSF56281">
    <property type="entry name" value="Metallo-hydrolase/oxidoreductase"/>
    <property type="match status" value="1"/>
</dbReference>
<dbReference type="RefSeq" id="WP_111595829.1">
    <property type="nucleotide sequence ID" value="NZ_QLLL01000001.1"/>
</dbReference>
<dbReference type="Gene3D" id="3.60.15.10">
    <property type="entry name" value="Ribonuclease Z/Hydroxyacylglutathione hydrolase-like"/>
    <property type="match status" value="1"/>
</dbReference>
<evidence type="ECO:0000313" key="2">
    <source>
        <dbReference type="EMBL" id="RAJ10697.1"/>
    </source>
</evidence>
<dbReference type="AlphaFoldDB" id="A0A327R9V3"/>
<feature type="domain" description="Metallo-beta-lactamase" evidence="1">
    <location>
        <begin position="24"/>
        <end position="246"/>
    </location>
</feature>
<protein>
    <submittedName>
        <fullName evidence="2">Ribonuclease Z</fullName>
    </submittedName>
</protein>
<evidence type="ECO:0000313" key="3">
    <source>
        <dbReference type="Proteomes" id="UP000249547"/>
    </source>
</evidence>
<gene>
    <name evidence="2" type="ORF">LX64_00303</name>
</gene>
<dbReference type="InterPro" id="IPR036866">
    <property type="entry name" value="RibonucZ/Hydroxyglut_hydro"/>
</dbReference>
<dbReference type="PANTHER" id="PTHR46504:SF2">
    <property type="entry name" value="TRNASE Z TRZ1"/>
    <property type="match status" value="1"/>
</dbReference>
<dbReference type="Pfam" id="PF12706">
    <property type="entry name" value="Lactamase_B_2"/>
    <property type="match status" value="1"/>
</dbReference>